<dbReference type="Pfam" id="PF00970">
    <property type="entry name" value="FAD_binding_6"/>
    <property type="match status" value="1"/>
</dbReference>
<evidence type="ECO:0000256" key="2">
    <source>
        <dbReference type="ARBA" id="ARBA00004294"/>
    </source>
</evidence>
<comment type="caution">
    <text evidence="20">The sequence shown here is derived from an EMBL/GenBank/DDBJ whole genome shotgun (WGS) entry which is preliminary data.</text>
</comment>
<evidence type="ECO:0000256" key="4">
    <source>
        <dbReference type="ARBA" id="ARBA00006105"/>
    </source>
</evidence>
<name>A0A427XR33_9TREE</name>
<keyword evidence="11 17" id="KW-0520">NAD</keyword>
<evidence type="ECO:0000256" key="3">
    <source>
        <dbReference type="ARBA" id="ARBA00005156"/>
    </source>
</evidence>
<dbReference type="InterPro" id="IPR017938">
    <property type="entry name" value="Riboflavin_synthase-like_b-brl"/>
</dbReference>
<dbReference type="OrthoDB" id="432685at2759"/>
<keyword evidence="10 17" id="KW-0560">Oxidoreductase</keyword>
<keyword evidence="6 18" id="KW-0812">Transmembrane</keyword>
<evidence type="ECO:0000256" key="1">
    <source>
        <dbReference type="ARBA" id="ARBA00001974"/>
    </source>
</evidence>
<evidence type="ECO:0000256" key="7">
    <source>
        <dbReference type="ARBA" id="ARBA00022787"/>
    </source>
</evidence>
<comment type="pathway">
    <text evidence="3">Protein modification; peptidyl-diphthamide biosynthesis.</text>
</comment>
<feature type="binding site" evidence="16">
    <location>
        <position position="124"/>
    </location>
    <ligand>
        <name>FAD</name>
        <dbReference type="ChEBI" id="CHEBI:57692"/>
    </ligand>
</feature>
<dbReference type="InterPro" id="IPR001834">
    <property type="entry name" value="CBR-like"/>
</dbReference>
<comment type="subcellular location">
    <subcellularLocation>
        <location evidence="2">Mitochondrion outer membrane</location>
    </subcellularLocation>
</comment>
<evidence type="ECO:0000256" key="16">
    <source>
        <dbReference type="PIRSR" id="PIRSR601834-1"/>
    </source>
</evidence>
<evidence type="ECO:0000256" key="13">
    <source>
        <dbReference type="ARBA" id="ARBA00023136"/>
    </source>
</evidence>
<organism evidence="20 21">
    <name type="scientific">Apiotrichum porosum</name>
    <dbReference type="NCBI Taxonomy" id="105984"/>
    <lineage>
        <taxon>Eukaryota</taxon>
        <taxon>Fungi</taxon>
        <taxon>Dikarya</taxon>
        <taxon>Basidiomycota</taxon>
        <taxon>Agaricomycotina</taxon>
        <taxon>Tremellomycetes</taxon>
        <taxon>Trichosporonales</taxon>
        <taxon>Trichosporonaceae</taxon>
        <taxon>Apiotrichum</taxon>
    </lineage>
</organism>
<dbReference type="EMBL" id="RSCE01000007">
    <property type="protein sequence ID" value="RSH81304.1"/>
    <property type="molecule type" value="Genomic_DNA"/>
</dbReference>
<evidence type="ECO:0000256" key="17">
    <source>
        <dbReference type="RuleBase" id="RU361226"/>
    </source>
</evidence>
<reference evidence="20 21" key="1">
    <citation type="submission" date="2018-11" db="EMBL/GenBank/DDBJ databases">
        <title>Genome sequence of Apiotrichum porosum DSM 27194.</title>
        <authorList>
            <person name="Aliyu H."/>
            <person name="Gorte O."/>
            <person name="Ochsenreither K."/>
        </authorList>
    </citation>
    <scope>NUCLEOTIDE SEQUENCE [LARGE SCALE GENOMIC DNA]</scope>
    <source>
        <strain evidence="20 21">DSM 27194</strain>
    </source>
</reference>
<evidence type="ECO:0000259" key="19">
    <source>
        <dbReference type="PROSITE" id="PS51384"/>
    </source>
</evidence>
<accession>A0A427XR33</accession>
<dbReference type="FunFam" id="2.40.30.10:FF:000032">
    <property type="entry name" value="NADH-cytochrome b5 reductase"/>
    <property type="match status" value="1"/>
</dbReference>
<dbReference type="CDD" id="cd06183">
    <property type="entry name" value="cyt_b5_reduct_like"/>
    <property type="match status" value="1"/>
</dbReference>
<feature type="domain" description="FAD-binding FR-type" evidence="19">
    <location>
        <begin position="38"/>
        <end position="148"/>
    </location>
</feature>
<dbReference type="GeneID" id="39593289"/>
<feature type="binding site" evidence="16">
    <location>
        <position position="90"/>
    </location>
    <ligand>
        <name>FAD</name>
        <dbReference type="ChEBI" id="CHEBI:57692"/>
    </ligand>
</feature>
<dbReference type="SUPFAM" id="SSF63380">
    <property type="entry name" value="Riboflavin synthase domain-like"/>
    <property type="match status" value="1"/>
</dbReference>
<dbReference type="InterPro" id="IPR039261">
    <property type="entry name" value="FNR_nucleotide-bd"/>
</dbReference>
<dbReference type="RefSeq" id="XP_028476023.1">
    <property type="nucleotide sequence ID" value="XM_028624049.1"/>
</dbReference>
<protein>
    <recommendedName>
        <fullName evidence="17">NADH-cytochrome b5 reductase</fullName>
        <ecNumber evidence="17">1.6.2.2</ecNumber>
    </recommendedName>
</protein>
<comment type="catalytic activity">
    <reaction evidence="15">
        <text>2 Fe(3+)-[Dph3] + NADH = 2 Fe(2+)-[Dph3] + NAD(+) + H(+)</text>
        <dbReference type="Rhea" id="RHEA:71231"/>
        <dbReference type="Rhea" id="RHEA-COMP:18002"/>
        <dbReference type="Rhea" id="RHEA-COMP:18003"/>
        <dbReference type="ChEBI" id="CHEBI:15378"/>
        <dbReference type="ChEBI" id="CHEBI:29033"/>
        <dbReference type="ChEBI" id="CHEBI:29034"/>
        <dbReference type="ChEBI" id="CHEBI:57540"/>
        <dbReference type="ChEBI" id="CHEBI:57945"/>
        <dbReference type="ChEBI" id="CHEBI:83228"/>
    </reaction>
    <physiologicalReaction direction="left-to-right" evidence="15">
        <dbReference type="Rhea" id="RHEA:71232"/>
    </physiologicalReaction>
</comment>
<dbReference type="PRINTS" id="PR00406">
    <property type="entry name" value="CYTB5RDTASE"/>
</dbReference>
<dbReference type="PROSITE" id="PS51384">
    <property type="entry name" value="FAD_FR"/>
    <property type="match status" value="1"/>
</dbReference>
<comment type="catalytic activity">
    <reaction evidence="14 17">
        <text>2 Fe(III)-[cytochrome b5] + NADH = 2 Fe(II)-[cytochrome b5] + NAD(+) + H(+)</text>
        <dbReference type="Rhea" id="RHEA:46680"/>
        <dbReference type="Rhea" id="RHEA-COMP:10438"/>
        <dbReference type="Rhea" id="RHEA-COMP:10439"/>
        <dbReference type="ChEBI" id="CHEBI:15378"/>
        <dbReference type="ChEBI" id="CHEBI:29033"/>
        <dbReference type="ChEBI" id="CHEBI:29034"/>
        <dbReference type="ChEBI" id="CHEBI:57540"/>
        <dbReference type="ChEBI" id="CHEBI:57945"/>
        <dbReference type="EC" id="1.6.2.2"/>
    </reaction>
</comment>
<feature type="transmembrane region" description="Helical" evidence="18">
    <location>
        <begin position="7"/>
        <end position="25"/>
    </location>
</feature>
<proteinExistence type="inferred from homology"/>
<feature type="binding site" evidence="16">
    <location>
        <position position="109"/>
    </location>
    <ligand>
        <name>FAD</name>
        <dbReference type="ChEBI" id="CHEBI:57692"/>
    </ligand>
</feature>
<dbReference type="EC" id="1.6.2.2" evidence="17"/>
<evidence type="ECO:0000313" key="21">
    <source>
        <dbReference type="Proteomes" id="UP000279236"/>
    </source>
</evidence>
<evidence type="ECO:0000256" key="11">
    <source>
        <dbReference type="ARBA" id="ARBA00023027"/>
    </source>
</evidence>
<dbReference type="PANTHER" id="PTHR19370:SF184">
    <property type="entry name" value="NADH-CYTOCHROME B5 REDUCTASE-LIKE"/>
    <property type="match status" value="1"/>
</dbReference>
<feature type="binding site" evidence="16">
    <location>
        <position position="165"/>
    </location>
    <ligand>
        <name>FAD</name>
        <dbReference type="ChEBI" id="CHEBI:57692"/>
    </ligand>
</feature>
<keyword evidence="9 18" id="KW-1133">Transmembrane helix</keyword>
<keyword evidence="8 16" id="KW-0274">FAD</keyword>
<evidence type="ECO:0000313" key="20">
    <source>
        <dbReference type="EMBL" id="RSH81304.1"/>
    </source>
</evidence>
<comment type="cofactor">
    <cofactor evidence="1 16 17">
        <name>FAD</name>
        <dbReference type="ChEBI" id="CHEBI:57692"/>
    </cofactor>
</comment>
<dbReference type="InterPro" id="IPR001433">
    <property type="entry name" value="OxRdtase_FAD/NAD-bd"/>
</dbReference>
<evidence type="ECO:0000256" key="6">
    <source>
        <dbReference type="ARBA" id="ARBA00022692"/>
    </source>
</evidence>
<dbReference type="InterPro" id="IPR008333">
    <property type="entry name" value="Cbr1-like_FAD-bd_dom"/>
</dbReference>
<dbReference type="PANTHER" id="PTHR19370">
    <property type="entry name" value="NADH-CYTOCHROME B5 REDUCTASE"/>
    <property type="match status" value="1"/>
</dbReference>
<evidence type="ECO:0000256" key="9">
    <source>
        <dbReference type="ARBA" id="ARBA00022989"/>
    </source>
</evidence>
<dbReference type="GO" id="GO:0005741">
    <property type="term" value="C:mitochondrial outer membrane"/>
    <property type="evidence" value="ECO:0007669"/>
    <property type="project" value="UniProtKB-SubCell"/>
</dbReference>
<evidence type="ECO:0000256" key="15">
    <source>
        <dbReference type="ARBA" id="ARBA00049138"/>
    </source>
</evidence>
<dbReference type="Proteomes" id="UP000279236">
    <property type="component" value="Unassembled WGS sequence"/>
</dbReference>
<dbReference type="FunFam" id="3.40.50.80:FF:000019">
    <property type="entry name" value="NADH-cytochrome b5 reductase"/>
    <property type="match status" value="1"/>
</dbReference>
<evidence type="ECO:0000256" key="18">
    <source>
        <dbReference type="SAM" id="Phobius"/>
    </source>
</evidence>
<gene>
    <name evidence="20" type="primary">CBR1</name>
    <name evidence="20" type="ORF">EHS24_008746</name>
</gene>
<evidence type="ECO:0000256" key="5">
    <source>
        <dbReference type="ARBA" id="ARBA00022630"/>
    </source>
</evidence>
<feature type="binding site" evidence="16">
    <location>
        <position position="92"/>
    </location>
    <ligand>
        <name>FAD</name>
        <dbReference type="ChEBI" id="CHEBI:57692"/>
    </ligand>
</feature>
<evidence type="ECO:0000256" key="8">
    <source>
        <dbReference type="ARBA" id="ARBA00022827"/>
    </source>
</evidence>
<dbReference type="Gene3D" id="3.40.50.80">
    <property type="entry name" value="Nucleotide-binding domain of ferredoxin-NADP reductase (FNR) module"/>
    <property type="match status" value="1"/>
</dbReference>
<dbReference type="STRING" id="105984.A0A427XR33"/>
<feature type="binding site" evidence="16">
    <location>
        <position position="123"/>
    </location>
    <ligand>
        <name>FAD</name>
        <dbReference type="ChEBI" id="CHEBI:57692"/>
    </ligand>
</feature>
<sequence length="290" mass="31578">MPSTNEIAIAVGIIAILAIVAYLAGNKKAPEGPVLDQVEWRPFKLVKKTPLSHNTARYRFGLPKETDALGLPIGQHISIQANINGKNVMRSYTPTSLDDDKGHFELVVKTRWTAHQTYEKGNISKHLADLKVGESIMVKGPKGKFVYTEDLAPHLLMIAGGTGITPMFQIIKSSLKNPDDKTQLRLIYANVNEDDILLLPELKALEAGSNGRLVVYHALNNPPANWTQGVGFVSQAMIEMHAHDAGVQGGGKVLLCGPPPMMGAMKAHLATMGYPAPRTVSKLEDQIFLF</sequence>
<comment type="similarity">
    <text evidence="4 17">Belongs to the flavoprotein pyridine nucleotide cytochrome reductase family.</text>
</comment>
<dbReference type="AlphaFoldDB" id="A0A427XR33"/>
<dbReference type="GO" id="GO:0090524">
    <property type="term" value="F:cytochrome-b5 reductase activity, acting on NADH"/>
    <property type="evidence" value="ECO:0007669"/>
    <property type="project" value="UniProtKB-EC"/>
</dbReference>
<dbReference type="SUPFAM" id="SSF52343">
    <property type="entry name" value="Ferredoxin reductase-like, C-terminal NADP-linked domain"/>
    <property type="match status" value="1"/>
</dbReference>
<evidence type="ECO:0000256" key="10">
    <source>
        <dbReference type="ARBA" id="ARBA00023002"/>
    </source>
</evidence>
<evidence type="ECO:0000256" key="14">
    <source>
        <dbReference type="ARBA" id="ARBA00047682"/>
    </source>
</evidence>
<dbReference type="InterPro" id="IPR001709">
    <property type="entry name" value="Flavoprot_Pyr_Nucl_cyt_Rdtase"/>
</dbReference>
<keyword evidence="13 18" id="KW-0472">Membrane</keyword>
<keyword evidence="7" id="KW-1000">Mitochondrion outer membrane</keyword>
<dbReference type="Gene3D" id="2.40.30.10">
    <property type="entry name" value="Translation factors"/>
    <property type="match status" value="1"/>
</dbReference>
<keyword evidence="5 16" id="KW-0285">Flavoprotein</keyword>
<keyword evidence="12" id="KW-0496">Mitochondrion</keyword>
<keyword evidence="21" id="KW-1185">Reference proteome</keyword>
<dbReference type="InterPro" id="IPR017927">
    <property type="entry name" value="FAD-bd_FR_type"/>
</dbReference>
<dbReference type="PRINTS" id="PR00371">
    <property type="entry name" value="FPNCR"/>
</dbReference>
<evidence type="ECO:0000256" key="12">
    <source>
        <dbReference type="ARBA" id="ARBA00023128"/>
    </source>
</evidence>
<feature type="binding site" evidence="16">
    <location>
        <position position="107"/>
    </location>
    <ligand>
        <name>FAD</name>
        <dbReference type="ChEBI" id="CHEBI:57692"/>
    </ligand>
</feature>
<dbReference type="Pfam" id="PF00175">
    <property type="entry name" value="NAD_binding_1"/>
    <property type="match status" value="1"/>
</dbReference>